<accession>A0A212KAK3</accession>
<dbReference type="AlphaFoldDB" id="A0A212KAK3"/>
<gene>
    <name evidence="1" type="ORF">KM92DES2_12546</name>
</gene>
<reference evidence="1" key="1">
    <citation type="submission" date="2016-04" db="EMBL/GenBank/DDBJ databases">
        <authorList>
            <person name="Evans L.H."/>
            <person name="Alamgir A."/>
            <person name="Owens N."/>
            <person name="Weber N.D."/>
            <person name="Virtaneva K."/>
            <person name="Barbian K."/>
            <person name="Babar A."/>
            <person name="Rosenke K."/>
        </authorList>
    </citation>
    <scope>NUCLEOTIDE SEQUENCE</scope>
    <source>
        <strain evidence="1">92-2</strain>
    </source>
</reference>
<name>A0A212KAK3_9BACT</name>
<sequence>MARFWRRIALFWHEFRNCRKYGASIRPDTIRAKAEDLGHLAELAGRSIALTEAESLHLAQLEREMRSLVQMTRQTSFCTIPAEKRRDLHDSLAQAREKLLDSMQNACLASEKTQ</sequence>
<dbReference type="RefSeq" id="WP_192113391.1">
    <property type="nucleotide sequence ID" value="NZ_CABUEN010000004.1"/>
</dbReference>
<organism evidence="1">
    <name type="scientific">uncultured Desulfovibrio sp</name>
    <dbReference type="NCBI Taxonomy" id="167968"/>
    <lineage>
        <taxon>Bacteria</taxon>
        <taxon>Pseudomonadati</taxon>
        <taxon>Thermodesulfobacteriota</taxon>
        <taxon>Desulfovibrionia</taxon>
        <taxon>Desulfovibrionales</taxon>
        <taxon>Desulfovibrionaceae</taxon>
        <taxon>Desulfovibrio</taxon>
        <taxon>environmental samples</taxon>
    </lineage>
</organism>
<protein>
    <submittedName>
        <fullName evidence="1">Uncharacterized protein</fullName>
    </submittedName>
</protein>
<evidence type="ECO:0000313" key="1">
    <source>
        <dbReference type="EMBL" id="SBW08731.1"/>
    </source>
</evidence>
<dbReference type="EMBL" id="FLUP01000001">
    <property type="protein sequence ID" value="SBW08731.1"/>
    <property type="molecule type" value="Genomic_DNA"/>
</dbReference>
<proteinExistence type="predicted"/>